<evidence type="ECO:0000313" key="1">
    <source>
        <dbReference type="EMBL" id="KAI5072967.1"/>
    </source>
</evidence>
<name>A0A9D4ZGA6_ADICA</name>
<organism evidence="1 2">
    <name type="scientific">Adiantum capillus-veneris</name>
    <name type="common">Maidenhair fern</name>
    <dbReference type="NCBI Taxonomy" id="13818"/>
    <lineage>
        <taxon>Eukaryota</taxon>
        <taxon>Viridiplantae</taxon>
        <taxon>Streptophyta</taxon>
        <taxon>Embryophyta</taxon>
        <taxon>Tracheophyta</taxon>
        <taxon>Polypodiopsida</taxon>
        <taxon>Polypodiidae</taxon>
        <taxon>Polypodiales</taxon>
        <taxon>Pteridineae</taxon>
        <taxon>Pteridaceae</taxon>
        <taxon>Vittarioideae</taxon>
        <taxon>Adiantum</taxon>
    </lineage>
</organism>
<reference evidence="1" key="1">
    <citation type="submission" date="2021-01" db="EMBL/GenBank/DDBJ databases">
        <title>Adiantum capillus-veneris genome.</title>
        <authorList>
            <person name="Fang Y."/>
            <person name="Liao Q."/>
        </authorList>
    </citation>
    <scope>NUCLEOTIDE SEQUENCE</scope>
    <source>
        <strain evidence="1">H3</strain>
        <tissue evidence="1">Leaf</tissue>
    </source>
</reference>
<evidence type="ECO:0000313" key="2">
    <source>
        <dbReference type="Proteomes" id="UP000886520"/>
    </source>
</evidence>
<gene>
    <name evidence="1" type="ORF">GOP47_0013073</name>
</gene>
<keyword evidence="2" id="KW-1185">Reference proteome</keyword>
<comment type="caution">
    <text evidence="1">The sequence shown here is derived from an EMBL/GenBank/DDBJ whole genome shotgun (WGS) entry which is preliminary data.</text>
</comment>
<dbReference type="AlphaFoldDB" id="A0A9D4ZGA6"/>
<dbReference type="EMBL" id="JABFUD020000012">
    <property type="protein sequence ID" value="KAI5072967.1"/>
    <property type="molecule type" value="Genomic_DNA"/>
</dbReference>
<protein>
    <submittedName>
        <fullName evidence="1">Uncharacterized protein</fullName>
    </submittedName>
</protein>
<dbReference type="Proteomes" id="UP000886520">
    <property type="component" value="Chromosome 12"/>
</dbReference>
<accession>A0A9D4ZGA6</accession>
<sequence>MLQYRRSGIPHLELVHDDCFEPAPNAGFNTICFDTDYASVCWFNPSLHETWVRFNNDHWSSGMWLEYVSIICGSLYGIFLVCKFEGQDEDSPGQEDSTLLQRTIMKGTMSVSSNCNVHWEEVLDIGLFWLAHTVNFPITHFTLMV</sequence>
<proteinExistence type="predicted"/>